<evidence type="ECO:0000313" key="2">
    <source>
        <dbReference type="Proteomes" id="UP000499080"/>
    </source>
</evidence>
<keyword evidence="2" id="KW-1185">Reference proteome</keyword>
<reference evidence="1 2" key="1">
    <citation type="journal article" date="2019" name="Sci. Rep.">
        <title>Orb-weaving spider Araneus ventricosus genome elucidates the spidroin gene catalogue.</title>
        <authorList>
            <person name="Kono N."/>
            <person name="Nakamura H."/>
            <person name="Ohtoshi R."/>
            <person name="Moran D.A.P."/>
            <person name="Shinohara A."/>
            <person name="Yoshida Y."/>
            <person name="Fujiwara M."/>
            <person name="Mori M."/>
            <person name="Tomita M."/>
            <person name="Arakawa K."/>
        </authorList>
    </citation>
    <scope>NUCLEOTIDE SEQUENCE [LARGE SCALE GENOMIC DNA]</scope>
</reference>
<accession>A0A4Y2VW26</accession>
<dbReference type="AlphaFoldDB" id="A0A4Y2VW26"/>
<organism evidence="1 2">
    <name type="scientific">Araneus ventricosus</name>
    <name type="common">Orbweaver spider</name>
    <name type="synonym">Epeira ventricosa</name>
    <dbReference type="NCBI Taxonomy" id="182803"/>
    <lineage>
        <taxon>Eukaryota</taxon>
        <taxon>Metazoa</taxon>
        <taxon>Ecdysozoa</taxon>
        <taxon>Arthropoda</taxon>
        <taxon>Chelicerata</taxon>
        <taxon>Arachnida</taxon>
        <taxon>Araneae</taxon>
        <taxon>Araneomorphae</taxon>
        <taxon>Entelegynae</taxon>
        <taxon>Araneoidea</taxon>
        <taxon>Araneidae</taxon>
        <taxon>Araneus</taxon>
    </lineage>
</organism>
<gene>
    <name evidence="1" type="ORF">AVEN_86011_1</name>
</gene>
<comment type="caution">
    <text evidence="1">The sequence shown here is derived from an EMBL/GenBank/DDBJ whole genome shotgun (WGS) entry which is preliminary data.</text>
</comment>
<sequence length="78" mass="8735">SSTRNGKDTVVLQSKRGINGTDVVLFFRSKIELFRAVVPNPWATAHSRASDSALMGREILVKSRSQRSFKSFHLFLAL</sequence>
<proteinExistence type="predicted"/>
<feature type="non-terminal residue" evidence="1">
    <location>
        <position position="1"/>
    </location>
</feature>
<dbReference type="EMBL" id="BGPR01051660">
    <property type="protein sequence ID" value="GBO28578.1"/>
    <property type="molecule type" value="Genomic_DNA"/>
</dbReference>
<protein>
    <submittedName>
        <fullName evidence="1">Uncharacterized protein</fullName>
    </submittedName>
</protein>
<evidence type="ECO:0000313" key="1">
    <source>
        <dbReference type="EMBL" id="GBO28578.1"/>
    </source>
</evidence>
<dbReference type="Proteomes" id="UP000499080">
    <property type="component" value="Unassembled WGS sequence"/>
</dbReference>
<name>A0A4Y2VW26_ARAVE</name>